<keyword evidence="3" id="KW-0547">Nucleotide-binding</keyword>
<dbReference type="PROSITE" id="PS00584">
    <property type="entry name" value="PFKB_KINASES_2"/>
    <property type="match status" value="1"/>
</dbReference>
<dbReference type="PANTHER" id="PTHR46566:SF2">
    <property type="entry name" value="ATP-DEPENDENT 6-PHOSPHOFRUCTOKINASE ISOZYME 2"/>
    <property type="match status" value="1"/>
</dbReference>
<dbReference type="InterPro" id="IPR002173">
    <property type="entry name" value="Carboh/pur_kinase_PfkB_CS"/>
</dbReference>
<dbReference type="RefSeq" id="WP_145717646.1">
    <property type="nucleotide sequence ID" value="NZ_BAAAFY010000002.1"/>
</dbReference>
<comment type="caution">
    <text evidence="8">The sequence shown here is derived from an EMBL/GenBank/DDBJ whole genome shotgun (WGS) entry which is preliminary data.</text>
</comment>
<dbReference type="SUPFAM" id="SSF53613">
    <property type="entry name" value="Ribokinase-like"/>
    <property type="match status" value="1"/>
</dbReference>
<evidence type="ECO:0000256" key="3">
    <source>
        <dbReference type="ARBA" id="ARBA00022741"/>
    </source>
</evidence>
<accession>A0A562SSC1</accession>
<organism evidence="8 9">
    <name type="scientific">Chitinophaga japonensis</name>
    <name type="common">Flexibacter japonensis</name>
    <dbReference type="NCBI Taxonomy" id="104662"/>
    <lineage>
        <taxon>Bacteria</taxon>
        <taxon>Pseudomonadati</taxon>
        <taxon>Bacteroidota</taxon>
        <taxon>Chitinophagia</taxon>
        <taxon>Chitinophagales</taxon>
        <taxon>Chitinophagaceae</taxon>
        <taxon>Chitinophaga</taxon>
    </lineage>
</organism>
<keyword evidence="4 8" id="KW-0418">Kinase</keyword>
<dbReference type="AlphaFoldDB" id="A0A562SSC1"/>
<evidence type="ECO:0000256" key="4">
    <source>
        <dbReference type="ARBA" id="ARBA00022777"/>
    </source>
</evidence>
<dbReference type="Pfam" id="PF00294">
    <property type="entry name" value="PfkB"/>
    <property type="match status" value="1"/>
</dbReference>
<dbReference type="Gene3D" id="3.40.1190.20">
    <property type="match status" value="1"/>
</dbReference>
<evidence type="ECO:0000256" key="6">
    <source>
        <dbReference type="PIRNR" id="PIRNR000535"/>
    </source>
</evidence>
<proteinExistence type="inferred from homology"/>
<sequence length="308" mass="32645">MIVTITINPAVDKSTTLDKLVPEKKLRCEKPLIEAGGGGINVSKALHELGGDSLALFPAGGTNGTILQELLAGSGIRYTAIPVASNTRENVMVTERATNTQYRFVMPGGELTGDELEKVLAAVKELQPAPAIIVASGSLPPGAPDDCYARLAHISREMGARFIADTSGPSLQLMAKEGLYLLKANLSELCSLVGKDFLQLDEVYAAAKQVLDNGYCEVLVVSMGPSGALLITRDQHITVPAPVVKKLSTVGAGDSMVAGMVWMLEQGGSMADMLRFGVACGTAATMSAGTQLFRKEDVYRLYEWLKTV</sequence>
<dbReference type="PANTHER" id="PTHR46566">
    <property type="entry name" value="1-PHOSPHOFRUCTOKINASE-RELATED"/>
    <property type="match status" value="1"/>
</dbReference>
<dbReference type="EMBL" id="VLLG01000005">
    <property type="protein sequence ID" value="TWI84112.1"/>
    <property type="molecule type" value="Genomic_DNA"/>
</dbReference>
<reference evidence="8 9" key="1">
    <citation type="journal article" date="2013" name="Stand. Genomic Sci.">
        <title>Genomic Encyclopedia of Type Strains, Phase I: The one thousand microbial genomes (KMG-I) project.</title>
        <authorList>
            <person name="Kyrpides N.C."/>
            <person name="Woyke T."/>
            <person name="Eisen J.A."/>
            <person name="Garrity G."/>
            <person name="Lilburn T.G."/>
            <person name="Beck B.J."/>
            <person name="Whitman W.B."/>
            <person name="Hugenholtz P."/>
            <person name="Klenk H.P."/>
        </authorList>
    </citation>
    <scope>NUCLEOTIDE SEQUENCE [LARGE SCALE GENOMIC DNA]</scope>
    <source>
        <strain evidence="8 9">DSM 13484</strain>
    </source>
</reference>
<dbReference type="PIRSF" id="PIRSF000535">
    <property type="entry name" value="1PFK/6PFK/LacC"/>
    <property type="match status" value="1"/>
</dbReference>
<dbReference type="InterPro" id="IPR017583">
    <property type="entry name" value="Tagatose/fructose_Pkinase"/>
</dbReference>
<dbReference type="GO" id="GO:0005829">
    <property type="term" value="C:cytosol"/>
    <property type="evidence" value="ECO:0007669"/>
    <property type="project" value="TreeGrafter"/>
</dbReference>
<dbReference type="InterPro" id="IPR011611">
    <property type="entry name" value="PfkB_dom"/>
</dbReference>
<dbReference type="GO" id="GO:0005524">
    <property type="term" value="F:ATP binding"/>
    <property type="evidence" value="ECO:0007669"/>
    <property type="project" value="UniProtKB-KW"/>
</dbReference>
<comment type="similarity">
    <text evidence="1">Belongs to the carbohydrate kinase PfkB family.</text>
</comment>
<name>A0A562SSC1_CHIJA</name>
<keyword evidence="5" id="KW-0067">ATP-binding</keyword>
<dbReference type="NCBIfam" id="TIGR03168">
    <property type="entry name" value="1-PFK"/>
    <property type="match status" value="1"/>
</dbReference>
<evidence type="ECO:0000256" key="1">
    <source>
        <dbReference type="ARBA" id="ARBA00010688"/>
    </source>
</evidence>
<protein>
    <submittedName>
        <fullName evidence="8">6-phosphofructokinase 2</fullName>
    </submittedName>
</protein>
<dbReference type="InterPro" id="IPR029056">
    <property type="entry name" value="Ribokinase-like"/>
</dbReference>
<gene>
    <name evidence="8" type="ORF">LX66_4474</name>
</gene>
<evidence type="ECO:0000256" key="2">
    <source>
        <dbReference type="ARBA" id="ARBA00022679"/>
    </source>
</evidence>
<dbReference type="Proteomes" id="UP000316778">
    <property type="component" value="Unassembled WGS sequence"/>
</dbReference>
<evidence type="ECO:0000256" key="5">
    <source>
        <dbReference type="ARBA" id="ARBA00022840"/>
    </source>
</evidence>
<evidence type="ECO:0000313" key="9">
    <source>
        <dbReference type="Proteomes" id="UP000316778"/>
    </source>
</evidence>
<dbReference type="FunFam" id="3.40.1190.20:FF:000001">
    <property type="entry name" value="Phosphofructokinase"/>
    <property type="match status" value="1"/>
</dbReference>
<keyword evidence="2 6" id="KW-0808">Transferase</keyword>
<dbReference type="OrthoDB" id="9801219at2"/>
<keyword evidence="9" id="KW-1185">Reference proteome</keyword>
<dbReference type="CDD" id="cd01164">
    <property type="entry name" value="FruK_PfkB_like"/>
    <property type="match status" value="1"/>
</dbReference>
<dbReference type="GO" id="GO:0003872">
    <property type="term" value="F:6-phosphofructokinase activity"/>
    <property type="evidence" value="ECO:0007669"/>
    <property type="project" value="TreeGrafter"/>
</dbReference>
<evidence type="ECO:0000259" key="7">
    <source>
        <dbReference type="Pfam" id="PF00294"/>
    </source>
</evidence>
<feature type="domain" description="Carbohydrate kinase PfkB" evidence="7">
    <location>
        <begin position="17"/>
        <end position="292"/>
    </location>
</feature>
<dbReference type="PROSITE" id="PS00583">
    <property type="entry name" value="PFKB_KINASES_1"/>
    <property type="match status" value="1"/>
</dbReference>
<evidence type="ECO:0000313" key="8">
    <source>
        <dbReference type="EMBL" id="TWI84112.1"/>
    </source>
</evidence>